<dbReference type="AlphaFoldDB" id="A6KBC8"/>
<dbReference type="CDD" id="cd15380">
    <property type="entry name" value="7tmA_BK-1"/>
    <property type="match status" value="1"/>
</dbReference>
<keyword evidence="3" id="KW-1003">Cell membrane</keyword>
<dbReference type="PANTHER" id="PTHR10489">
    <property type="entry name" value="CELL ADHESION MOLECULE"/>
    <property type="match status" value="1"/>
</dbReference>
<dbReference type="PRINTS" id="PR00993">
    <property type="entry name" value="BRADYKINNB1R"/>
</dbReference>
<evidence type="ECO:0000256" key="4">
    <source>
        <dbReference type="ARBA" id="ARBA00022692"/>
    </source>
</evidence>
<feature type="transmembrane region" description="Helical" evidence="13">
    <location>
        <begin position="218"/>
        <end position="239"/>
    </location>
</feature>
<dbReference type="SMR" id="A6KBC8"/>
<keyword evidence="8" id="KW-1015">Disulfide bond</keyword>
<dbReference type="EMBL" id="CH474034">
    <property type="protein sequence ID" value="EDL97604.1"/>
    <property type="molecule type" value="Genomic_DNA"/>
</dbReference>
<feature type="transmembrane region" description="Helical" evidence="13">
    <location>
        <begin position="260"/>
        <end position="282"/>
    </location>
</feature>
<dbReference type="PRINTS" id="PR00237">
    <property type="entry name" value="GPCRRHODOPSN"/>
</dbReference>
<evidence type="ECO:0000313" key="15">
    <source>
        <dbReference type="EMBL" id="EDL97603.1"/>
    </source>
</evidence>
<organism evidence="15 17">
    <name type="scientific">Rattus norvegicus</name>
    <name type="common">Rat</name>
    <dbReference type="NCBI Taxonomy" id="10116"/>
    <lineage>
        <taxon>Eukaryota</taxon>
        <taxon>Metazoa</taxon>
        <taxon>Chordata</taxon>
        <taxon>Craniata</taxon>
        <taxon>Vertebrata</taxon>
        <taxon>Euteleostomi</taxon>
        <taxon>Mammalia</taxon>
        <taxon>Eutheria</taxon>
        <taxon>Euarchontoglires</taxon>
        <taxon>Glires</taxon>
        <taxon>Rodentia</taxon>
        <taxon>Myomorpha</taxon>
        <taxon>Muroidea</taxon>
        <taxon>Muridae</taxon>
        <taxon>Murinae</taxon>
        <taxon>Rattus</taxon>
    </lineage>
</organism>
<keyword evidence="5 13" id="KW-1133">Transmembrane helix</keyword>
<keyword evidence="11" id="KW-0807">Transducer</keyword>
<evidence type="ECO:0000256" key="9">
    <source>
        <dbReference type="ARBA" id="ARBA00023170"/>
    </source>
</evidence>
<dbReference type="GO" id="GO:0032496">
    <property type="term" value="P:response to lipopolysaccharide"/>
    <property type="evidence" value="ECO:0007669"/>
    <property type="project" value="Ensembl"/>
</dbReference>
<dbReference type="OrthoDB" id="6076970at2759"/>
<proteinExistence type="predicted"/>
<keyword evidence="7 13" id="KW-0472">Membrane</keyword>
<dbReference type="InterPro" id="IPR050119">
    <property type="entry name" value="CCR1-9-like"/>
</dbReference>
<dbReference type="RefSeq" id="XP_008763083.1">
    <property type="nucleotide sequence ID" value="XM_008764861.4"/>
</dbReference>
<evidence type="ECO:0000313" key="16">
    <source>
        <dbReference type="EMBL" id="EDL97604.1"/>
    </source>
</evidence>
<sequence length="337" mass="38378">MASEVLLELQPSNRSLQAPANITSCESALEDWDLLYRVLPGFVITICFFGLLGNLLVLSFFLLPWRQWWWQQRQRQQRLTIAEIYLANLAASDLVFVLGLPFWAENIGNRFNWPFGTDLCRVVSGVIKANLFVSIFLVVAISQDRYRLLVYPMTSWGYRRRRQAQATCLLIWVAGGLLSIPTFLLRSVKVVPDLNVSACILLFPHEAWHFARMVELNVLGFLLPVTAIIFFNYHILASLRGQKEASRTRCGGPKGSKTTGLILTLVASFLVCWCPYHFFAFLDFLVQVRVIQDCSWKEITDLGLQLANFFAFVNSCLNPLIYVFAGRLLKTRVLGTL</sequence>
<dbReference type="Proteomes" id="UP000234681">
    <property type="component" value="Chromosome 6"/>
</dbReference>
<dbReference type="GO" id="GO:0006954">
    <property type="term" value="P:inflammatory response"/>
    <property type="evidence" value="ECO:0007669"/>
    <property type="project" value="InterPro"/>
</dbReference>
<evidence type="ECO:0000256" key="5">
    <source>
        <dbReference type="ARBA" id="ARBA00022989"/>
    </source>
</evidence>
<evidence type="ECO:0000256" key="12">
    <source>
        <dbReference type="ARBA" id="ARBA00025112"/>
    </source>
</evidence>
<evidence type="ECO:0000313" key="18">
    <source>
        <dbReference type="RGD" id="620401"/>
    </source>
</evidence>
<gene>
    <name evidence="16 18" type="primary">Bdkrb1</name>
    <name evidence="15" type="ORF">rCG_27754</name>
    <name evidence="16" type="ORF">rCG_27756</name>
</gene>
<feature type="domain" description="G-protein coupled receptors family 1 profile" evidence="14">
    <location>
        <begin position="53"/>
        <end position="322"/>
    </location>
</feature>
<dbReference type="RGD" id="620401">
    <property type="gene designation" value="Bdkrb1"/>
</dbReference>
<feature type="transmembrane region" description="Helical" evidence="13">
    <location>
        <begin position="38"/>
        <end position="63"/>
    </location>
</feature>
<dbReference type="GO" id="GO:0005886">
    <property type="term" value="C:plasma membrane"/>
    <property type="evidence" value="ECO:0007669"/>
    <property type="project" value="UniProtKB-SubCell"/>
</dbReference>
<evidence type="ECO:0000256" key="1">
    <source>
        <dbReference type="ARBA" id="ARBA00004651"/>
    </source>
</evidence>
<name>A6KBC8_RAT</name>
<protein>
    <recommendedName>
        <fullName evidence="2">B1 bradykinin receptor</fullName>
    </recommendedName>
</protein>
<dbReference type="InterPro" id="IPR017452">
    <property type="entry name" value="GPCR_Rhodpsn_7TM"/>
</dbReference>
<accession>A6KBC8</accession>
<dbReference type="InterPro" id="IPR000496">
    <property type="entry name" value="Brdyknn_rcpt"/>
</dbReference>
<dbReference type="SUPFAM" id="SSF81321">
    <property type="entry name" value="Family A G protein-coupled receptor-like"/>
    <property type="match status" value="1"/>
</dbReference>
<dbReference type="KEGG" id="rno:81509"/>
<evidence type="ECO:0000259" key="14">
    <source>
        <dbReference type="PROSITE" id="PS50262"/>
    </source>
</evidence>
<feature type="transmembrane region" description="Helical" evidence="13">
    <location>
        <begin position="164"/>
        <end position="185"/>
    </location>
</feature>
<keyword evidence="4 13" id="KW-0812">Transmembrane</keyword>
<dbReference type="InterPro" id="IPR001186">
    <property type="entry name" value="Brdyknn_1_rcpt"/>
</dbReference>
<dbReference type="InterPro" id="IPR000276">
    <property type="entry name" value="GPCR_Rhodpsn"/>
</dbReference>
<evidence type="ECO:0000256" key="6">
    <source>
        <dbReference type="ARBA" id="ARBA00023040"/>
    </source>
</evidence>
<keyword evidence="9 16" id="KW-0675">Receptor</keyword>
<evidence type="ECO:0000256" key="8">
    <source>
        <dbReference type="ARBA" id="ARBA00023157"/>
    </source>
</evidence>
<dbReference type="PROSITE" id="PS50262">
    <property type="entry name" value="G_PROTEIN_RECEP_F1_2"/>
    <property type="match status" value="1"/>
</dbReference>
<dbReference type="GeneID" id="81509"/>
<dbReference type="PANTHER" id="PTHR10489:SF957">
    <property type="entry name" value="B2 BRADYKININ RECEPTOR"/>
    <property type="match status" value="1"/>
</dbReference>
<dbReference type="PRINTS" id="PR00425">
    <property type="entry name" value="BRADYKININR"/>
</dbReference>
<feature type="transmembrane region" description="Helical" evidence="13">
    <location>
        <begin position="123"/>
        <end position="143"/>
    </location>
</feature>
<dbReference type="RefSeq" id="NP_110478.1">
    <property type="nucleotide sequence ID" value="NM_030851.1"/>
</dbReference>
<dbReference type="GO" id="GO:0009612">
    <property type="term" value="P:response to mechanical stimulus"/>
    <property type="evidence" value="ECO:0007669"/>
    <property type="project" value="InterPro"/>
</dbReference>
<evidence type="ECO:0000256" key="2">
    <source>
        <dbReference type="ARBA" id="ARBA00021062"/>
    </source>
</evidence>
<keyword evidence="10" id="KW-0325">Glycoprotein</keyword>
<reference evidence="15" key="1">
    <citation type="journal article" date="2005" name="Genome Res.">
        <title>Gene and alternative splicing annotation with AIR.</title>
        <authorList>
            <person name="Florea L."/>
            <person name="Di Francesco V."/>
            <person name="Miller J."/>
            <person name="Turner R."/>
            <person name="Yao A."/>
            <person name="Harris M."/>
            <person name="Walenz B."/>
            <person name="Mobarry C."/>
            <person name="Merkulov G.V."/>
            <person name="Charlab R."/>
            <person name="Dew I."/>
            <person name="Deng Z."/>
            <person name="Istrail S."/>
            <person name="Li P."/>
            <person name="Sutton G."/>
        </authorList>
    </citation>
    <scope>NUCLEOTIDE SEQUENCE</scope>
    <source>
        <strain evidence="15">BN</strain>
    </source>
</reference>
<dbReference type="EMBL" id="CH474034">
    <property type="protein sequence ID" value="EDL97603.1"/>
    <property type="molecule type" value="Genomic_DNA"/>
</dbReference>
<evidence type="ECO:0000256" key="13">
    <source>
        <dbReference type="SAM" id="Phobius"/>
    </source>
</evidence>
<dbReference type="CTD" id="623"/>
<dbReference type="Pfam" id="PF00001">
    <property type="entry name" value="7tm_1"/>
    <property type="match status" value="1"/>
</dbReference>
<reference evidence="15 17" key="2">
    <citation type="submission" date="2005-09" db="EMBL/GenBank/DDBJ databases">
        <authorList>
            <person name="Mural R.J."/>
            <person name="Li P.W."/>
            <person name="Adams M.D."/>
            <person name="Amanatides P.G."/>
            <person name="Baden-Tillson H."/>
            <person name="Barnstead M."/>
            <person name="Chin S.H."/>
            <person name="Dew I."/>
            <person name="Evans C.A."/>
            <person name="Ferriera S."/>
            <person name="Flanigan M."/>
            <person name="Fosler C."/>
            <person name="Glodek A."/>
            <person name="Gu Z."/>
            <person name="Holt R.A."/>
            <person name="Jennings D."/>
            <person name="Kraft C.L."/>
            <person name="Lu F."/>
            <person name="Nguyen T."/>
            <person name="Nusskern D.R."/>
            <person name="Pfannkoch C.M."/>
            <person name="Sitter C."/>
            <person name="Sutton G.G."/>
            <person name="Venter J.C."/>
            <person name="Wang Z."/>
            <person name="Woodage T."/>
            <person name="Zheng X.H."/>
            <person name="Zhong F."/>
        </authorList>
    </citation>
    <scope>NUCLEOTIDE SEQUENCE [LARGE SCALE GENOMIC DNA]</scope>
    <source>
        <strain evidence="15">BN</strain>
        <strain evidence="17">BN, Sprague-Dawley</strain>
    </source>
</reference>
<dbReference type="OMA" id="GCFWEEL"/>
<comment type="function">
    <text evidence="12">This is a receptor for bradykinin. Could be a factor in chronic pain and inflammation.</text>
</comment>
<comment type="subcellular location">
    <subcellularLocation>
        <location evidence="1">Cell membrane</location>
        <topology evidence="1">Multi-pass membrane protein</topology>
    </subcellularLocation>
</comment>
<dbReference type="GO" id="GO:0004947">
    <property type="term" value="F:bradykinin receptor activity"/>
    <property type="evidence" value="ECO:0007669"/>
    <property type="project" value="Ensembl"/>
</dbReference>
<feature type="transmembrane region" description="Helical" evidence="13">
    <location>
        <begin position="84"/>
        <end position="103"/>
    </location>
</feature>
<dbReference type="FunFam" id="1.20.1070.10:FF:000295">
    <property type="entry name" value="B1 bradykinin receptor"/>
    <property type="match status" value="1"/>
</dbReference>
<dbReference type="GO" id="GO:0042277">
    <property type="term" value="F:peptide binding"/>
    <property type="evidence" value="ECO:0007669"/>
    <property type="project" value="Ensembl"/>
</dbReference>
<evidence type="ECO:0000313" key="17">
    <source>
        <dbReference type="Proteomes" id="UP000234681"/>
    </source>
</evidence>
<evidence type="ECO:0000256" key="11">
    <source>
        <dbReference type="ARBA" id="ARBA00023224"/>
    </source>
</evidence>
<feature type="transmembrane region" description="Helical" evidence="13">
    <location>
        <begin position="302"/>
        <end position="325"/>
    </location>
</feature>
<evidence type="ECO:0000256" key="7">
    <source>
        <dbReference type="ARBA" id="ARBA00023136"/>
    </source>
</evidence>
<evidence type="ECO:0000256" key="3">
    <source>
        <dbReference type="ARBA" id="ARBA00022475"/>
    </source>
</evidence>
<keyword evidence="6" id="KW-0297">G-protein coupled receptor</keyword>
<dbReference type="Gene3D" id="1.20.1070.10">
    <property type="entry name" value="Rhodopsin 7-helix transmembrane proteins"/>
    <property type="match status" value="1"/>
</dbReference>
<evidence type="ECO:0000256" key="10">
    <source>
        <dbReference type="ARBA" id="ARBA00023180"/>
    </source>
</evidence>